<sequence>MITRVLLKNKNFKFSRLFSTVVQQEVARNDAVEYPVIEDLSIEAKRLKKKLEWREKIKRVPTIEEKIIELNIPRYYGYKCLMLENNDFPYNSMPFIQYVTNTEFEQLPESIKDEREAKRIDGFLGLIKSDIQDAIEFEIDAYKNSFEVDGSDKLSQEQIERAKIGRLVKQLHRVIVNALGADNRHLYESDMDIDPRIEAFWFVGKFIPPLNVQRFRKPRPHLKDYVNDPVDRPFQYVGNPLLTMRHQYPLESFEDINFESMIKQNENIPMESVYSVDPLAHGYHTLHRHGVSVPGFWPGNVREYGLLSYHDRTHLIKRSKVLGIKDDIDALHSQGILSSFAWTYAQSCYQGFSTYNDMTYPLTTQTVITDGQHWSFYKYQLNTTITHTELDAPNYKYNKCWGTNEMKLYEHIDENGKIHGMNDDVLKQLLKLYINEPKARNYEMKPYLDPKEKKIADIEDVDRRQWLENIYKYLVSNRPRQYLTPEIYHWENIYKLKFQTMPLDKKLRFFDYGINPFQRQLNEHIPEYIPRDLRANGPHDKKKRRATYYPLDHCSNDPRIMSHSEYGSAKDGIRKKYDRFRKTFK</sequence>
<organism evidence="5 6">
    <name type="scientific">Chironomus riparius</name>
    <dbReference type="NCBI Taxonomy" id="315576"/>
    <lineage>
        <taxon>Eukaryota</taxon>
        <taxon>Metazoa</taxon>
        <taxon>Ecdysozoa</taxon>
        <taxon>Arthropoda</taxon>
        <taxon>Hexapoda</taxon>
        <taxon>Insecta</taxon>
        <taxon>Pterygota</taxon>
        <taxon>Neoptera</taxon>
        <taxon>Endopterygota</taxon>
        <taxon>Diptera</taxon>
        <taxon>Nematocera</taxon>
        <taxon>Chironomoidea</taxon>
        <taxon>Chironomidae</taxon>
        <taxon>Chironominae</taxon>
        <taxon>Chironomus</taxon>
    </lineage>
</organism>
<dbReference type="EMBL" id="OU895878">
    <property type="protein sequence ID" value="CAG9805609.1"/>
    <property type="molecule type" value="Genomic_DNA"/>
</dbReference>
<dbReference type="Proteomes" id="UP001153620">
    <property type="component" value="Chromosome 2"/>
</dbReference>
<proteinExistence type="predicted"/>
<keyword evidence="4" id="KW-0687">Ribonucleoprotein</keyword>
<dbReference type="GO" id="GO:0005762">
    <property type="term" value="C:mitochondrial large ribosomal subunit"/>
    <property type="evidence" value="ECO:0007669"/>
    <property type="project" value="TreeGrafter"/>
</dbReference>
<keyword evidence="6" id="KW-1185">Reference proteome</keyword>
<evidence type="ECO:0000256" key="4">
    <source>
        <dbReference type="ARBA" id="ARBA00023274"/>
    </source>
</evidence>
<gene>
    <name evidence="5" type="ORF">CHIRRI_LOCUS8478</name>
</gene>
<accession>A0A9N9RXE3</accession>
<dbReference type="PANTHER" id="PTHR13014">
    <property type="entry name" value="MITOCHONDRIAL 28S RIBOSOMAL PROTEIN S30/P52 PRO-APOTOTIC PROTEIN"/>
    <property type="match status" value="1"/>
</dbReference>
<evidence type="ECO:0000313" key="6">
    <source>
        <dbReference type="Proteomes" id="UP001153620"/>
    </source>
</evidence>
<dbReference type="OrthoDB" id="6041973at2759"/>
<dbReference type="InterPro" id="IPR010793">
    <property type="entry name" value="Ribosomal_mL37/mL65"/>
</dbReference>
<dbReference type="AlphaFoldDB" id="A0A9N9RXE3"/>
<reference evidence="5" key="2">
    <citation type="submission" date="2022-10" db="EMBL/GenBank/DDBJ databases">
        <authorList>
            <consortium name="ENA_rothamsted_submissions"/>
            <consortium name="culmorum"/>
            <person name="King R."/>
        </authorList>
    </citation>
    <scope>NUCLEOTIDE SEQUENCE</scope>
</reference>
<keyword evidence="3" id="KW-0496">Mitochondrion</keyword>
<evidence type="ECO:0000256" key="2">
    <source>
        <dbReference type="ARBA" id="ARBA00022980"/>
    </source>
</evidence>
<keyword evidence="2" id="KW-0689">Ribosomal protein</keyword>
<evidence type="ECO:0000256" key="3">
    <source>
        <dbReference type="ARBA" id="ARBA00023128"/>
    </source>
</evidence>
<dbReference type="PANTHER" id="PTHR13014:SF3">
    <property type="entry name" value="LARGE RIBOSOMAL SUBUNIT PROTEIN ML65"/>
    <property type="match status" value="1"/>
</dbReference>
<evidence type="ECO:0000313" key="5">
    <source>
        <dbReference type="EMBL" id="CAG9805609.1"/>
    </source>
</evidence>
<name>A0A9N9RXE3_9DIPT</name>
<dbReference type="GO" id="GO:0003735">
    <property type="term" value="F:structural constituent of ribosome"/>
    <property type="evidence" value="ECO:0007669"/>
    <property type="project" value="InterPro"/>
</dbReference>
<evidence type="ECO:0000256" key="1">
    <source>
        <dbReference type="ARBA" id="ARBA00004173"/>
    </source>
</evidence>
<protein>
    <recommendedName>
        <fullName evidence="7">28S ribosomal protein S30, mitochondrial</fullName>
    </recommendedName>
</protein>
<dbReference type="GO" id="GO:0006412">
    <property type="term" value="P:translation"/>
    <property type="evidence" value="ECO:0007669"/>
    <property type="project" value="InterPro"/>
</dbReference>
<dbReference type="Pfam" id="PF07147">
    <property type="entry name" value="PDCD9"/>
    <property type="match status" value="1"/>
</dbReference>
<comment type="subcellular location">
    <subcellularLocation>
        <location evidence="1">Mitochondrion</location>
    </subcellularLocation>
</comment>
<evidence type="ECO:0008006" key="7">
    <source>
        <dbReference type="Google" id="ProtNLM"/>
    </source>
</evidence>
<dbReference type="InterPro" id="IPR039982">
    <property type="entry name" value="Ribosomal_mL65"/>
</dbReference>
<reference evidence="5" key="1">
    <citation type="submission" date="2022-01" db="EMBL/GenBank/DDBJ databases">
        <authorList>
            <person name="King R."/>
        </authorList>
    </citation>
    <scope>NUCLEOTIDE SEQUENCE</scope>
</reference>